<feature type="transmembrane region" description="Helical" evidence="3">
    <location>
        <begin position="65"/>
        <end position="86"/>
    </location>
</feature>
<reference evidence="5 6" key="1">
    <citation type="submission" date="2019-09" db="EMBL/GenBank/DDBJ databases">
        <title>Bird 10,000 Genomes (B10K) Project - Family phase.</title>
        <authorList>
            <person name="Zhang G."/>
        </authorList>
    </citation>
    <scope>NUCLEOTIDE SEQUENCE [LARGE SCALE GENOMIC DNA]</scope>
    <source>
        <strain evidence="5">B10K-DU-002-71</strain>
        <tissue evidence="5">Muscle</tissue>
    </source>
</reference>
<evidence type="ECO:0000256" key="3">
    <source>
        <dbReference type="SAM" id="Phobius"/>
    </source>
</evidence>
<dbReference type="OrthoDB" id="9932129at2759"/>
<comment type="caution">
    <text evidence="5">The sequence shown here is derived from an EMBL/GenBank/DDBJ whole genome shotgun (WGS) entry which is preliminary data.</text>
</comment>
<feature type="repeat" description="TNFR-Cys" evidence="1">
    <location>
        <begin position="14"/>
        <end position="55"/>
    </location>
</feature>
<evidence type="ECO:0000313" key="6">
    <source>
        <dbReference type="Proteomes" id="UP000583496"/>
    </source>
</evidence>
<dbReference type="Gene3D" id="2.10.50.10">
    <property type="entry name" value="Tumor Necrosis Factor Receptor, subunit A, domain 2"/>
    <property type="match status" value="1"/>
</dbReference>
<evidence type="ECO:0000256" key="2">
    <source>
        <dbReference type="SAM" id="MobiDB-lite"/>
    </source>
</evidence>
<evidence type="ECO:0000259" key="4">
    <source>
        <dbReference type="PROSITE" id="PS50050"/>
    </source>
</evidence>
<sequence>SAKAVDRMSSPCEPCAEGTFSNVSSKAEPCHHWTSCEEKGLVVKVKGTNSSDVICESSRRSSLSVLIPITAAVVTCLVGVCIYCLVHTDSRRRVLKEIEAGKPGENPDTQQPTEQDENVLPVQETLLRGQPVAQEDGKESRISEQEIL</sequence>
<keyword evidence="1" id="KW-1015">Disulfide bond</keyword>
<accession>A0A7L2TS56</accession>
<dbReference type="PANTHER" id="PTHR46875">
    <property type="entry name" value="TUMOR NECROSIS FACTOR RECEPTOR SUPERFAMILY MEMBER 5"/>
    <property type="match status" value="1"/>
</dbReference>
<feature type="region of interest" description="Disordered" evidence="2">
    <location>
        <begin position="97"/>
        <end position="148"/>
    </location>
</feature>
<dbReference type="InterPro" id="IPR052135">
    <property type="entry name" value="TNFRSF5"/>
</dbReference>
<keyword evidence="3" id="KW-0472">Membrane</keyword>
<evidence type="ECO:0000313" key="5">
    <source>
        <dbReference type="EMBL" id="NXS36337.1"/>
    </source>
</evidence>
<feature type="domain" description="TNFR-Cys" evidence="4">
    <location>
        <begin position="14"/>
        <end position="55"/>
    </location>
</feature>
<dbReference type="EMBL" id="VYZT01054175">
    <property type="protein sequence ID" value="NXS36337.1"/>
    <property type="molecule type" value="Genomic_DNA"/>
</dbReference>
<dbReference type="GO" id="GO:0035631">
    <property type="term" value="C:CD40 receptor complex"/>
    <property type="evidence" value="ECO:0007669"/>
    <property type="project" value="TreeGrafter"/>
</dbReference>
<feature type="disulfide bond" evidence="1">
    <location>
        <begin position="15"/>
        <end position="30"/>
    </location>
</feature>
<evidence type="ECO:0000256" key="1">
    <source>
        <dbReference type="PROSITE-ProRule" id="PRU00206"/>
    </source>
</evidence>
<keyword evidence="6" id="KW-1185">Reference proteome</keyword>
<dbReference type="Proteomes" id="UP000583496">
    <property type="component" value="Unassembled WGS sequence"/>
</dbReference>
<comment type="caution">
    <text evidence="1">Lacks conserved residue(s) required for the propagation of feature annotation.</text>
</comment>
<dbReference type="PROSITE" id="PS50050">
    <property type="entry name" value="TNFR_NGFR_2"/>
    <property type="match status" value="1"/>
</dbReference>
<keyword evidence="3" id="KW-1133">Transmembrane helix</keyword>
<dbReference type="PANTHER" id="PTHR46875:SF1">
    <property type="entry name" value="TUMOR NECROSIS FACTOR RECEPTOR SUPERFAMILY MEMBER 5"/>
    <property type="match status" value="1"/>
</dbReference>
<feature type="non-terminal residue" evidence="5">
    <location>
        <position position="1"/>
    </location>
</feature>
<proteinExistence type="predicted"/>
<dbReference type="InterPro" id="IPR001368">
    <property type="entry name" value="TNFR/NGFR_Cys_rich_reg"/>
</dbReference>
<gene>
    <name evidence="5" type="primary">Cd40</name>
    <name evidence="5" type="ORF">POSRUF_R03994</name>
</gene>
<dbReference type="GO" id="GO:0002768">
    <property type="term" value="P:immune response-regulating cell surface receptor signaling pathway"/>
    <property type="evidence" value="ECO:0007669"/>
    <property type="project" value="TreeGrafter"/>
</dbReference>
<name>A0A7L2TS56_POMRU</name>
<dbReference type="SMART" id="SM00208">
    <property type="entry name" value="TNFR"/>
    <property type="match status" value="1"/>
</dbReference>
<keyword evidence="3" id="KW-0812">Transmembrane</keyword>
<feature type="non-terminal residue" evidence="5">
    <location>
        <position position="148"/>
    </location>
</feature>
<dbReference type="GO" id="GO:0009897">
    <property type="term" value="C:external side of plasma membrane"/>
    <property type="evidence" value="ECO:0007669"/>
    <property type="project" value="TreeGrafter"/>
</dbReference>
<organism evidence="5 6">
    <name type="scientific">Pomatostomus ruficeps</name>
    <name type="common">Chestnut-crowned babbler</name>
    <dbReference type="NCBI Taxonomy" id="9176"/>
    <lineage>
        <taxon>Eukaryota</taxon>
        <taxon>Metazoa</taxon>
        <taxon>Chordata</taxon>
        <taxon>Craniata</taxon>
        <taxon>Vertebrata</taxon>
        <taxon>Euteleostomi</taxon>
        <taxon>Archelosauria</taxon>
        <taxon>Archosauria</taxon>
        <taxon>Dinosauria</taxon>
        <taxon>Saurischia</taxon>
        <taxon>Theropoda</taxon>
        <taxon>Coelurosauria</taxon>
        <taxon>Aves</taxon>
        <taxon>Neognathae</taxon>
        <taxon>Neoaves</taxon>
        <taxon>Telluraves</taxon>
        <taxon>Australaves</taxon>
        <taxon>Passeriformes</taxon>
        <taxon>Sylvioidea</taxon>
        <taxon>Timaliidae</taxon>
        <taxon>Pomatostomus</taxon>
    </lineage>
</organism>
<dbReference type="AlphaFoldDB" id="A0A7L2TS56"/>
<protein>
    <submittedName>
        <fullName evidence="5">TNR5 factor</fullName>
    </submittedName>
</protein>
<feature type="compositionally biased region" description="Basic and acidic residues" evidence="2">
    <location>
        <begin position="135"/>
        <end position="148"/>
    </location>
</feature>